<name>A0AAV7VC49_PLEWA</name>
<evidence type="ECO:0000313" key="2">
    <source>
        <dbReference type="Proteomes" id="UP001066276"/>
    </source>
</evidence>
<evidence type="ECO:0008006" key="3">
    <source>
        <dbReference type="Google" id="ProtNLM"/>
    </source>
</evidence>
<evidence type="ECO:0000313" key="1">
    <source>
        <dbReference type="EMBL" id="KAJ1197996.1"/>
    </source>
</evidence>
<comment type="caution">
    <text evidence="1">The sequence shown here is derived from an EMBL/GenBank/DDBJ whole genome shotgun (WGS) entry which is preliminary data.</text>
</comment>
<gene>
    <name evidence="1" type="ORF">NDU88_001840</name>
</gene>
<dbReference type="AlphaFoldDB" id="A0AAV7VC49"/>
<dbReference type="Proteomes" id="UP001066276">
    <property type="component" value="Chromosome 2_1"/>
</dbReference>
<organism evidence="1 2">
    <name type="scientific">Pleurodeles waltl</name>
    <name type="common">Iberian ribbed newt</name>
    <dbReference type="NCBI Taxonomy" id="8319"/>
    <lineage>
        <taxon>Eukaryota</taxon>
        <taxon>Metazoa</taxon>
        <taxon>Chordata</taxon>
        <taxon>Craniata</taxon>
        <taxon>Vertebrata</taxon>
        <taxon>Euteleostomi</taxon>
        <taxon>Amphibia</taxon>
        <taxon>Batrachia</taxon>
        <taxon>Caudata</taxon>
        <taxon>Salamandroidea</taxon>
        <taxon>Salamandridae</taxon>
        <taxon>Pleurodelinae</taxon>
        <taxon>Pleurodeles</taxon>
    </lineage>
</organism>
<protein>
    <recommendedName>
        <fullName evidence="3">Nuclease HARBI1</fullName>
    </recommendedName>
</protein>
<accession>A0AAV7VC49</accession>
<proteinExistence type="predicted"/>
<sequence>MSECLRLCTLGRGRDTVGEDTGDVCMAAVEVSASEVCVLLCVVVMLVVHASVSVDRTGREVEEEEEGETVEIVDIGESLCYSPKKVCQIVVACCMLHNLALRRYVPFLQEEEEAGDAHVAAVDPLDSEDEVAEDEGEDNRTAVIRQYFQ</sequence>
<keyword evidence="2" id="KW-1185">Reference proteome</keyword>
<reference evidence="1" key="1">
    <citation type="journal article" date="2022" name="bioRxiv">
        <title>Sequencing and chromosome-scale assembly of the giantPleurodeles waltlgenome.</title>
        <authorList>
            <person name="Brown T."/>
            <person name="Elewa A."/>
            <person name="Iarovenko S."/>
            <person name="Subramanian E."/>
            <person name="Araus A.J."/>
            <person name="Petzold A."/>
            <person name="Susuki M."/>
            <person name="Suzuki K.-i.T."/>
            <person name="Hayashi T."/>
            <person name="Toyoda A."/>
            <person name="Oliveira C."/>
            <person name="Osipova E."/>
            <person name="Leigh N.D."/>
            <person name="Simon A."/>
            <person name="Yun M.H."/>
        </authorList>
    </citation>
    <scope>NUCLEOTIDE SEQUENCE</scope>
    <source>
        <strain evidence="1">20211129_DDA</strain>
        <tissue evidence="1">Liver</tissue>
    </source>
</reference>
<dbReference type="EMBL" id="JANPWB010000003">
    <property type="protein sequence ID" value="KAJ1197996.1"/>
    <property type="molecule type" value="Genomic_DNA"/>
</dbReference>